<feature type="transmembrane region" description="Helical" evidence="1">
    <location>
        <begin position="63"/>
        <end position="81"/>
    </location>
</feature>
<dbReference type="Gene3D" id="3.40.190.10">
    <property type="entry name" value="Periplasmic binding protein-like II"/>
    <property type="match status" value="1"/>
</dbReference>
<dbReference type="GO" id="GO:1904680">
    <property type="term" value="F:peptide transmembrane transporter activity"/>
    <property type="evidence" value="ECO:0007669"/>
    <property type="project" value="TreeGrafter"/>
</dbReference>
<keyword evidence="1" id="KW-0812">Transmembrane</keyword>
<evidence type="ECO:0000256" key="1">
    <source>
        <dbReference type="SAM" id="Phobius"/>
    </source>
</evidence>
<dbReference type="PANTHER" id="PTHR30290:SF83">
    <property type="entry name" value="ABC TRANSPORTER SUBSTRATE-BINDING PROTEIN"/>
    <property type="match status" value="1"/>
</dbReference>
<dbReference type="PANTHER" id="PTHR30290">
    <property type="entry name" value="PERIPLASMIC BINDING COMPONENT OF ABC TRANSPORTER"/>
    <property type="match status" value="1"/>
</dbReference>
<dbReference type="RefSeq" id="WP_084427722.1">
    <property type="nucleotide sequence ID" value="NZ_CP042914.1"/>
</dbReference>
<evidence type="ECO:0000313" key="4">
    <source>
        <dbReference type="Proteomes" id="UP000325286"/>
    </source>
</evidence>
<dbReference type="InterPro" id="IPR039424">
    <property type="entry name" value="SBP_5"/>
</dbReference>
<reference evidence="3 4" key="1">
    <citation type="submission" date="2019-08" db="EMBL/GenBank/DDBJ databases">
        <title>Deep-cultivation of Planctomycetes and their phenomic and genomic characterization uncovers novel biology.</title>
        <authorList>
            <person name="Wiegand S."/>
            <person name="Jogler M."/>
            <person name="Boedeker C."/>
            <person name="Pinto D."/>
            <person name="Vollmers J."/>
            <person name="Rivas-Marin E."/>
            <person name="Kohn T."/>
            <person name="Peeters S.H."/>
            <person name="Heuer A."/>
            <person name="Rast P."/>
            <person name="Oberbeckmann S."/>
            <person name="Bunk B."/>
            <person name="Jeske O."/>
            <person name="Meyerdierks A."/>
            <person name="Storesund J.E."/>
            <person name="Kallscheuer N."/>
            <person name="Luecker S."/>
            <person name="Lage O.M."/>
            <person name="Pohl T."/>
            <person name="Merkel B.J."/>
            <person name="Hornburger P."/>
            <person name="Mueller R.-W."/>
            <person name="Bruemmer F."/>
            <person name="Labrenz M."/>
            <person name="Spormann A.M."/>
            <person name="Op den Camp H."/>
            <person name="Overmann J."/>
            <person name="Amann R."/>
            <person name="Jetten M.S.M."/>
            <person name="Mascher T."/>
            <person name="Medema M.H."/>
            <person name="Devos D.P."/>
            <person name="Kaster A.-K."/>
            <person name="Ovreas L."/>
            <person name="Rohde M."/>
            <person name="Galperin M.Y."/>
            <person name="Jogler C."/>
        </authorList>
    </citation>
    <scope>NUCLEOTIDE SEQUENCE [LARGE SCALE GENOMIC DNA]</scope>
    <source>
        <strain evidence="3 4">UC8</strain>
    </source>
</reference>
<accession>A0A5B9R0U7</accession>
<name>A0A5B9R0U7_9BACT</name>
<dbReference type="SUPFAM" id="SSF53850">
    <property type="entry name" value="Periplasmic binding protein-like II"/>
    <property type="match status" value="1"/>
</dbReference>
<organism evidence="3 4">
    <name type="scientific">Roseimaritima ulvae</name>
    <dbReference type="NCBI Taxonomy" id="980254"/>
    <lineage>
        <taxon>Bacteria</taxon>
        <taxon>Pseudomonadati</taxon>
        <taxon>Planctomycetota</taxon>
        <taxon>Planctomycetia</taxon>
        <taxon>Pirellulales</taxon>
        <taxon>Pirellulaceae</taxon>
        <taxon>Roseimaritima</taxon>
    </lineage>
</organism>
<dbReference type="Gene3D" id="3.10.105.10">
    <property type="entry name" value="Dipeptide-binding Protein, Domain 3"/>
    <property type="match status" value="1"/>
</dbReference>
<dbReference type="Pfam" id="PF00496">
    <property type="entry name" value="SBP_bac_5"/>
    <property type="match status" value="1"/>
</dbReference>
<proteinExistence type="predicted"/>
<dbReference type="AlphaFoldDB" id="A0A5B9R0U7"/>
<keyword evidence="1" id="KW-1133">Transmembrane helix</keyword>
<feature type="domain" description="Solute-binding protein family 5" evidence="2">
    <location>
        <begin position="498"/>
        <end position="720"/>
    </location>
</feature>
<dbReference type="EMBL" id="CP042914">
    <property type="protein sequence ID" value="QEG43046.1"/>
    <property type="molecule type" value="Genomic_DNA"/>
</dbReference>
<evidence type="ECO:0000313" key="3">
    <source>
        <dbReference type="EMBL" id="QEG43046.1"/>
    </source>
</evidence>
<dbReference type="GO" id="GO:0015833">
    <property type="term" value="P:peptide transport"/>
    <property type="evidence" value="ECO:0007669"/>
    <property type="project" value="TreeGrafter"/>
</dbReference>
<keyword evidence="1" id="KW-0472">Membrane</keyword>
<dbReference type="Proteomes" id="UP000325286">
    <property type="component" value="Chromosome"/>
</dbReference>
<sequence length="835" mass="94320">MNQRNPFSQRCQALFVAELARVWFFRSALFVAELARVWFFHSAVQSLATSATAYPRSYASRRLCVVLALVLGGLLIDAGAVQAQTANYSRVGEPEVEGIELLQSEPYDLIRIKKSAKGGWVRVHPLPFPGRKVPARPSGTLEVQVVGIPVKKFEIKWNDIESIELWEERLERETRERIAAGDFDGAYPFLAVMMRDLGMTDRVREIRCDYLLRDAASHYSKREWRDTLAILEELRRFAPDYKASTVLTKISEITDTLMQTMLQSGDLETAQQLLTRISNDYTPREIESIAKWNQRFLTMAQEKHAEAIDARDRKDYRAARKLARDSLHIYPDVPGGVELVKEIDTLYPLIRVGVLQTATTLNPTRIDNWPARRAGGLVYRALFEMRGAGPEGGEFDFIFGSTEQSDDRMLFDLLFEPEKVEPPLDNVDAYQVADALTARAQRGSPLYDPAWASAVSTISVTSPRSIECMLRRPHVLPASLLQVFVDGLWISDSADTPTGAYKRDVREDDLTRYVLTQVRPDYPTQPREIVEVDTPSSSDAVSSLLRGDVDVVDRLFPADAERLKGSRKVRVAQYPLPSVHMLIPCSDHPYLAERTFRRALVYAINRQDILNGELLENREVPGCRVISGPFPAGFEQDDPLGYAYNEDVSERPYQPRLAKLLMEMNHQQMEAAAERKKETVPEMQPIRLAVPADNVAAIAAEAIKTQLELLEVFDVEIVDLPPGESMPAEGTADLVYVAASVWEPSIDARRVLGPDGLAKCDDQLVGLGLRRLESARNWREVTQRLHDLHHTCNHELPILPLWQLVDSYAYRVEVGGIGKDIVSLYQNVRRWRLAL</sequence>
<dbReference type="OrthoDB" id="281192at2"/>
<dbReference type="InterPro" id="IPR000914">
    <property type="entry name" value="SBP_5_dom"/>
</dbReference>
<protein>
    <submittedName>
        <fullName evidence="3">Putative D,D-dipeptide-binding periplasmic protein DdpA</fullName>
    </submittedName>
</protein>
<gene>
    <name evidence="3" type="primary">ddpA</name>
    <name evidence="3" type="ORF">UC8_50890</name>
</gene>
<keyword evidence="4" id="KW-1185">Reference proteome</keyword>
<evidence type="ECO:0000259" key="2">
    <source>
        <dbReference type="Pfam" id="PF00496"/>
    </source>
</evidence>
<dbReference type="KEGG" id="rul:UC8_50890"/>